<dbReference type="GO" id="GO:0004252">
    <property type="term" value="F:serine-type endopeptidase activity"/>
    <property type="evidence" value="ECO:0007669"/>
    <property type="project" value="UniProtKB-UniRule"/>
</dbReference>
<evidence type="ECO:0000313" key="10">
    <source>
        <dbReference type="Proteomes" id="UP000244811"/>
    </source>
</evidence>
<evidence type="ECO:0000256" key="6">
    <source>
        <dbReference type="RuleBase" id="RU368024"/>
    </source>
</evidence>
<dbReference type="SUPFAM" id="SSF50993">
    <property type="entry name" value="Peptidase/esterase 'gauge' domain"/>
    <property type="match status" value="1"/>
</dbReference>
<evidence type="ECO:0000256" key="4">
    <source>
        <dbReference type="ARBA" id="ARBA00022825"/>
    </source>
</evidence>
<feature type="domain" description="Peptidase S9 prolyl oligopeptidase catalytic" evidence="7">
    <location>
        <begin position="557"/>
        <end position="740"/>
    </location>
</feature>
<protein>
    <recommendedName>
        <fullName evidence="6">Prolyl endopeptidase</fullName>
        <ecNumber evidence="6">3.4.21.-</ecNumber>
    </recommendedName>
</protein>
<dbReference type="InterPro" id="IPR023302">
    <property type="entry name" value="Pept_S9A_N"/>
</dbReference>
<evidence type="ECO:0000256" key="2">
    <source>
        <dbReference type="ARBA" id="ARBA00022670"/>
    </source>
</evidence>
<dbReference type="EMBL" id="CP056072">
    <property type="protein sequence ID" value="UKK02621.2"/>
    <property type="molecule type" value="Genomic_DNA"/>
</dbReference>
<feature type="domain" description="Peptidase S9A N-terminal" evidence="8">
    <location>
        <begin position="148"/>
        <end position="311"/>
    </location>
</feature>
<dbReference type="Pfam" id="PF00326">
    <property type="entry name" value="Peptidase_S9"/>
    <property type="match status" value="1"/>
</dbReference>
<dbReference type="EC" id="3.4.21.-" evidence="6"/>
<dbReference type="Pfam" id="PF02897">
    <property type="entry name" value="Peptidase_S9_N"/>
    <property type="match status" value="1"/>
</dbReference>
<sequence>MDLFSKVRPLFSRYGLLRNPCNHRNRCSVYYKGFTTLSYLNLIPDSEKTNRLSNLDLNDCLKSVRCEIFSRFIEKYRTTVHNLNYKIENVESYFRYSSDQSNELDYEIIGSYAYYLKEFNGSLSLCRTLMTGSKRPKKDLKLEEFILRNGKALLDFSELSKEGIVNVKKLRISPKGDFISVQYDSDFNDSHKIRFYSISKGRLFDAVLEDVGELYMMPHPPNRRFTRLYYTQLNSNKRSCKLITSLIHNHTGRVCFKKVVYNEPVHYISLYKSKNGKALFMATTSYNKVFSTFLIRDEGKMYLIPTTNDTKTLLEYRNHMVYRIYSNMVSQISMISTRHLKPYSLRFRNRIIDKKYEYDSIKIRYIVTDIDMFNKGLVLYLMKPPSTPRVAILPFGKRGLSQGDKLVDELTDGEGVAGGNVEKVGKFDEKGNEDKRIKIRGMPTHKVGIIEPATNMNYYSDKVKFNINSPGSSEVRMEISLETLEVKKASGPDDEIRSFVVEVPSKDGSCKIPVTIVAKGEGVNEIGDIKKRKCMLYVYGFYGENLKVCNYIEHHPLLEMEYILCFAHVRGGGELGKEWHKMGTKENKHNSFYDLVDVIKYLIGKNITTNSRLVLNVSSASGVLGGCVYNMSPELCSVIVFKLPYLDLLTTVTDETNPLVELEYEEFGNTREDKQMLESVYSLDPCSNVRRTKTQKPALIINCDERDIRAPWYHTAKFVTLLSENQENENILVKVSNYGHDGCPPDGYLIRTCSEYISIIDHIVTKNTRNGI</sequence>
<evidence type="ECO:0000256" key="1">
    <source>
        <dbReference type="ARBA" id="ARBA00005228"/>
    </source>
</evidence>
<organism evidence="9 10">
    <name type="scientific">Theileria orientalis</name>
    <dbReference type="NCBI Taxonomy" id="68886"/>
    <lineage>
        <taxon>Eukaryota</taxon>
        <taxon>Sar</taxon>
        <taxon>Alveolata</taxon>
        <taxon>Apicomplexa</taxon>
        <taxon>Aconoidasida</taxon>
        <taxon>Piroplasmida</taxon>
        <taxon>Theileriidae</taxon>
        <taxon>Theileria</taxon>
    </lineage>
</organism>
<keyword evidence="3 6" id="KW-0378">Hydrolase</keyword>
<comment type="similarity">
    <text evidence="1 6">Belongs to the peptidase S9A family.</text>
</comment>
<dbReference type="SUPFAM" id="SSF53474">
    <property type="entry name" value="alpha/beta-Hydrolases"/>
    <property type="match status" value="1"/>
</dbReference>
<evidence type="ECO:0000259" key="8">
    <source>
        <dbReference type="Pfam" id="PF02897"/>
    </source>
</evidence>
<keyword evidence="4 6" id="KW-0720">Serine protease</keyword>
<evidence type="ECO:0000259" key="7">
    <source>
        <dbReference type="Pfam" id="PF00326"/>
    </source>
</evidence>
<dbReference type="PRINTS" id="PR00862">
    <property type="entry name" value="PROLIGOPTASE"/>
</dbReference>
<dbReference type="Gene3D" id="3.40.50.1820">
    <property type="entry name" value="alpha/beta hydrolase"/>
    <property type="match status" value="1"/>
</dbReference>
<gene>
    <name evidence="9" type="ORF">MACK_002715</name>
</gene>
<proteinExistence type="inferred from homology"/>
<evidence type="ECO:0000256" key="5">
    <source>
        <dbReference type="ARBA" id="ARBA00045448"/>
    </source>
</evidence>
<evidence type="ECO:0000256" key="3">
    <source>
        <dbReference type="ARBA" id="ARBA00022801"/>
    </source>
</evidence>
<dbReference type="GO" id="GO:0006508">
    <property type="term" value="P:proteolysis"/>
    <property type="evidence" value="ECO:0007669"/>
    <property type="project" value="UniProtKB-KW"/>
</dbReference>
<dbReference type="AlphaFoldDB" id="A0A976MF06"/>
<evidence type="ECO:0000313" key="9">
    <source>
        <dbReference type="EMBL" id="UKK02621.2"/>
    </source>
</evidence>
<dbReference type="InterPro" id="IPR002470">
    <property type="entry name" value="Peptidase_S9A"/>
</dbReference>
<dbReference type="InterPro" id="IPR001375">
    <property type="entry name" value="Peptidase_S9_cat"/>
</dbReference>
<dbReference type="Proteomes" id="UP000244811">
    <property type="component" value="Chromosome 4"/>
</dbReference>
<comment type="function">
    <text evidence="5">Serine peptidase whose precise substrate specificity remains unclear. Does not cleave peptides after a arginine or lysine residue. Regulates trans-Golgi network morphology and sorting by regulating the membrane binding of the AP-1 complex. May play a role in the regulation of synaptic vesicle exocytosis.</text>
</comment>
<accession>A0A976MF06</accession>
<reference evidence="9" key="1">
    <citation type="submission" date="2022-07" db="EMBL/GenBank/DDBJ databases">
        <title>Evaluation of T. orientalis genome assembly methods using nanopore sequencing and analysis of variation between genomes.</title>
        <authorList>
            <person name="Yam J."/>
            <person name="Micallef M.L."/>
            <person name="Liu M."/>
            <person name="Djordjevic S.P."/>
            <person name="Bogema D.R."/>
            <person name="Jenkins C."/>
        </authorList>
    </citation>
    <scope>NUCLEOTIDE SEQUENCE</scope>
    <source>
        <strain evidence="9">Goon Nure</strain>
    </source>
</reference>
<dbReference type="PANTHER" id="PTHR11757">
    <property type="entry name" value="PROTEASE FAMILY S9A OLIGOPEPTIDASE"/>
    <property type="match status" value="1"/>
</dbReference>
<dbReference type="Gene3D" id="2.130.10.120">
    <property type="entry name" value="Prolyl oligopeptidase, N-terminal domain"/>
    <property type="match status" value="1"/>
</dbReference>
<dbReference type="InterPro" id="IPR029058">
    <property type="entry name" value="AB_hydrolase_fold"/>
</dbReference>
<dbReference type="InterPro" id="IPR051543">
    <property type="entry name" value="Serine_Peptidase_S9A"/>
</dbReference>
<name>A0A976MF06_THEOR</name>
<dbReference type="PANTHER" id="PTHR11757:SF19">
    <property type="entry name" value="PROLYL ENDOPEPTIDASE-LIKE"/>
    <property type="match status" value="1"/>
</dbReference>
<keyword evidence="2 6" id="KW-0645">Protease</keyword>